<feature type="transmembrane region" description="Helical" evidence="10">
    <location>
        <begin position="51"/>
        <end position="70"/>
    </location>
</feature>
<feature type="region of interest" description="Disordered" evidence="9">
    <location>
        <begin position="282"/>
        <end position="301"/>
    </location>
</feature>
<keyword evidence="10" id="KW-0812">Transmembrane</keyword>
<evidence type="ECO:0000256" key="2">
    <source>
        <dbReference type="ARBA" id="ARBA00012438"/>
    </source>
</evidence>
<evidence type="ECO:0000256" key="10">
    <source>
        <dbReference type="SAM" id="Phobius"/>
    </source>
</evidence>
<keyword evidence="5" id="KW-0547">Nucleotide-binding</keyword>
<feature type="domain" description="Signal transduction histidine kinase subgroup 3 dimerisation and phosphoacceptor" evidence="12">
    <location>
        <begin position="131"/>
        <end position="196"/>
    </location>
</feature>
<dbReference type="PANTHER" id="PTHR24421">
    <property type="entry name" value="NITRATE/NITRITE SENSOR PROTEIN NARX-RELATED"/>
    <property type="match status" value="1"/>
</dbReference>
<dbReference type="PANTHER" id="PTHR24421:SF10">
    <property type="entry name" value="NITRATE_NITRITE SENSOR PROTEIN NARQ"/>
    <property type="match status" value="1"/>
</dbReference>
<dbReference type="GO" id="GO:0016301">
    <property type="term" value="F:kinase activity"/>
    <property type="evidence" value="ECO:0007669"/>
    <property type="project" value="UniProtKB-KW"/>
</dbReference>
<comment type="catalytic activity">
    <reaction evidence="1">
        <text>ATP + protein L-histidine = ADP + protein N-phospho-L-histidine.</text>
        <dbReference type="EC" id="2.7.13.3"/>
    </reaction>
</comment>
<keyword evidence="6 13" id="KW-0418">Kinase</keyword>
<dbReference type="Proteomes" id="UP001518976">
    <property type="component" value="Unassembled WGS sequence"/>
</dbReference>
<keyword evidence="14" id="KW-1185">Reference proteome</keyword>
<evidence type="ECO:0000256" key="8">
    <source>
        <dbReference type="ARBA" id="ARBA00023012"/>
    </source>
</evidence>
<name>A0ABS3WWL2_9ACTN</name>
<keyword evidence="8" id="KW-0902">Two-component regulatory system</keyword>
<dbReference type="Gene3D" id="1.20.5.1930">
    <property type="match status" value="1"/>
</dbReference>
<dbReference type="EC" id="2.7.13.3" evidence="2"/>
<feature type="transmembrane region" description="Helical" evidence="10">
    <location>
        <begin position="370"/>
        <end position="391"/>
    </location>
</feature>
<evidence type="ECO:0000313" key="13">
    <source>
        <dbReference type="EMBL" id="MBO8187502.1"/>
    </source>
</evidence>
<reference evidence="13 14" key="1">
    <citation type="submission" date="2021-02" db="EMBL/GenBank/DDBJ databases">
        <title>Streptomyces spirodelae sp. nov., isolated from duckweed.</title>
        <authorList>
            <person name="Saimee Y."/>
            <person name="Duangmal K."/>
        </authorList>
    </citation>
    <scope>NUCLEOTIDE SEQUENCE [LARGE SCALE GENOMIC DNA]</scope>
    <source>
        <strain evidence="13 14">DW4-2</strain>
    </source>
</reference>
<keyword evidence="10" id="KW-1133">Transmembrane helix</keyword>
<feature type="region of interest" description="Disordered" evidence="9">
    <location>
        <begin position="338"/>
        <end position="361"/>
    </location>
</feature>
<dbReference type="Pfam" id="PF02518">
    <property type="entry name" value="HATPase_c"/>
    <property type="match status" value="1"/>
</dbReference>
<evidence type="ECO:0000256" key="5">
    <source>
        <dbReference type="ARBA" id="ARBA00022741"/>
    </source>
</evidence>
<evidence type="ECO:0000256" key="1">
    <source>
        <dbReference type="ARBA" id="ARBA00000085"/>
    </source>
</evidence>
<dbReference type="InterPro" id="IPR003594">
    <property type="entry name" value="HATPase_dom"/>
</dbReference>
<dbReference type="InterPro" id="IPR011712">
    <property type="entry name" value="Sig_transdc_His_kin_sub3_dim/P"/>
</dbReference>
<evidence type="ECO:0000256" key="9">
    <source>
        <dbReference type="SAM" id="MobiDB-lite"/>
    </source>
</evidence>
<dbReference type="SUPFAM" id="SSF55874">
    <property type="entry name" value="ATPase domain of HSP90 chaperone/DNA topoisomerase II/histidine kinase"/>
    <property type="match status" value="1"/>
</dbReference>
<feature type="compositionally biased region" description="Pro residues" evidence="9">
    <location>
        <begin position="343"/>
        <end position="355"/>
    </location>
</feature>
<dbReference type="Pfam" id="PF07730">
    <property type="entry name" value="HisKA_3"/>
    <property type="match status" value="1"/>
</dbReference>
<dbReference type="InterPro" id="IPR036890">
    <property type="entry name" value="HATPase_C_sf"/>
</dbReference>
<keyword evidence="3" id="KW-0597">Phosphoprotein</keyword>
<feature type="domain" description="Histidine kinase/HSP90-like ATPase" evidence="11">
    <location>
        <begin position="244"/>
        <end position="340"/>
    </location>
</feature>
<dbReference type="EMBL" id="JAFFZN010000017">
    <property type="protein sequence ID" value="MBO8187502.1"/>
    <property type="molecule type" value="Genomic_DNA"/>
</dbReference>
<evidence type="ECO:0000313" key="14">
    <source>
        <dbReference type="Proteomes" id="UP001518976"/>
    </source>
</evidence>
<gene>
    <name evidence="13" type="ORF">JW592_18845</name>
</gene>
<sequence length="480" mass="50966">MTSALTAAAGAAAVLGVLASPWWTAVTACCSFLAGRRPGVGPSRQEAGGALIPALFLAGSLAASMTAALTHPAWLTPGTRFVAVALTAGALSWCAGRFWRQYQELARAGWERAEQLARQRELVAGQARLRERSRIAQDMHDALGHELSLLALSASALKLADGLSAEHRRAAEEIRGRAETAVDRLGEVIGVLRETEQDAPTRPQDTGVTDLVEEAAAAGLAVTARIEGDPDDARNALPPHTLRAAHRVVQESLTNVVKHAPGATATVTVEYGADETRVAVENGPAAAPPYRPSERAGARPGLGGRGLIGLDERVRLAGGTFHWGPRPDDGFTVRATLPHTRAPQPPSAPTTPPAPFQEQRHARRRLGRTALAAVTACLALGALLGGALTWWDMLVTKRAVLPAEDFGRLRAGQQREQIAPHLPAEQTRHRPAHTPPPPQGAGITCEFYAMTANPFDDRSGDVYRLCFRSDTLVSAEALRP</sequence>
<evidence type="ECO:0000256" key="3">
    <source>
        <dbReference type="ARBA" id="ARBA00022553"/>
    </source>
</evidence>
<evidence type="ECO:0000259" key="11">
    <source>
        <dbReference type="Pfam" id="PF02518"/>
    </source>
</evidence>
<dbReference type="CDD" id="cd16917">
    <property type="entry name" value="HATPase_UhpB-NarQ-NarX-like"/>
    <property type="match status" value="1"/>
</dbReference>
<accession>A0ABS3WWL2</accession>
<dbReference type="Gene3D" id="3.30.565.10">
    <property type="entry name" value="Histidine kinase-like ATPase, C-terminal domain"/>
    <property type="match status" value="1"/>
</dbReference>
<comment type="caution">
    <text evidence="13">The sequence shown here is derived from an EMBL/GenBank/DDBJ whole genome shotgun (WGS) entry which is preliminary data.</text>
</comment>
<evidence type="ECO:0000256" key="6">
    <source>
        <dbReference type="ARBA" id="ARBA00022777"/>
    </source>
</evidence>
<evidence type="ECO:0000256" key="7">
    <source>
        <dbReference type="ARBA" id="ARBA00022840"/>
    </source>
</evidence>
<organism evidence="13 14">
    <name type="scientific">Streptomyces spirodelae</name>
    <dbReference type="NCBI Taxonomy" id="2812904"/>
    <lineage>
        <taxon>Bacteria</taxon>
        <taxon>Bacillati</taxon>
        <taxon>Actinomycetota</taxon>
        <taxon>Actinomycetes</taxon>
        <taxon>Kitasatosporales</taxon>
        <taxon>Streptomycetaceae</taxon>
        <taxon>Streptomyces</taxon>
    </lineage>
</organism>
<keyword evidence="10" id="KW-0472">Membrane</keyword>
<proteinExistence type="predicted"/>
<keyword evidence="7" id="KW-0067">ATP-binding</keyword>
<protein>
    <recommendedName>
        <fullName evidence="2">histidine kinase</fullName>
        <ecNumber evidence="2">2.7.13.3</ecNumber>
    </recommendedName>
</protein>
<keyword evidence="4" id="KW-0808">Transferase</keyword>
<evidence type="ECO:0000259" key="12">
    <source>
        <dbReference type="Pfam" id="PF07730"/>
    </source>
</evidence>
<evidence type="ECO:0000256" key="4">
    <source>
        <dbReference type="ARBA" id="ARBA00022679"/>
    </source>
</evidence>
<dbReference type="InterPro" id="IPR050482">
    <property type="entry name" value="Sensor_HK_TwoCompSys"/>
</dbReference>